<dbReference type="EMBL" id="JACJVJ010000001">
    <property type="protein sequence ID" value="MBC2776073.1"/>
    <property type="molecule type" value="Genomic_DNA"/>
</dbReference>
<dbReference type="PANTHER" id="PTHR38075:SF1">
    <property type="entry name" value="DUF4139 DOMAIN-CONTAINING PROTEIN"/>
    <property type="match status" value="1"/>
</dbReference>
<dbReference type="Proteomes" id="UP000564378">
    <property type="component" value="Unassembled WGS sequence"/>
</dbReference>
<sequence>MRRLALILLTLFAASPAAAQVIVSDGPESVAVTLYRDPGRGEGGGINLNALGGFALITETRQIALPAGAATIRFEGVAEGIVPVSAIVTGLPGGTIQRNRDARLLSPASLVDGSLGNRVTIRRADSETGGMREQPATIRVGPNNGVIFETAEGIEALRCSGLPETLVYDGVPEGLSARPTLSVETVSEEAATVTVTLSYLASGFDWTAHYVADLSDDGDELRLFAWLTLANSNPQSFPDADVQAVAGTLNREAASDIADAWQQLQLRLSCWPMDTTATHPGLSTEQTTGMMSYSESPGAIVVTAQRRGAAEMDMAIAGIVAEQEDLGDLKLYRIPEQVTVAANAQKQVALLVQPAVRFERLYTGRFANYRGDSEPEPLFITFRTENELSEGLGVPLPSGTVTVFEQAAGRRLPVSETRLADRAIGQEVELQVVPSAQVILTTAYEGDGDRHRWQLTVTNANPRPAEIELVLGPADTPLRFSGGRTREREGERIWRVTVPANGERSLRVNAPDA</sequence>
<reference evidence="2 3" key="1">
    <citation type="submission" date="2020-08" db="EMBL/GenBank/DDBJ databases">
        <title>Draft genome sequence of Parasphingopyxis sp. GrpM-11.</title>
        <authorList>
            <person name="Oh J."/>
            <person name="Roh D.-H."/>
        </authorList>
    </citation>
    <scope>NUCLEOTIDE SEQUENCE [LARGE SCALE GENOMIC DNA]</scope>
    <source>
        <strain evidence="2 3">GrpM-11</strain>
    </source>
</reference>
<dbReference type="PANTHER" id="PTHR38075">
    <property type="entry name" value="DUF4139 DOMAIN-CONTAINING PROTEIN"/>
    <property type="match status" value="1"/>
</dbReference>
<comment type="caution">
    <text evidence="2">The sequence shown here is derived from an EMBL/GenBank/DDBJ whole genome shotgun (WGS) entry which is preliminary data.</text>
</comment>
<feature type="signal peptide" evidence="1">
    <location>
        <begin position="1"/>
        <end position="19"/>
    </location>
</feature>
<protein>
    <recommendedName>
        <fullName evidence="4">DUF4139 domain-containing protein</fullName>
    </recommendedName>
</protein>
<evidence type="ECO:0000256" key="1">
    <source>
        <dbReference type="SAM" id="SignalP"/>
    </source>
</evidence>
<dbReference type="AlphaFoldDB" id="A0A842HU62"/>
<gene>
    <name evidence="2" type="ORF">H6P80_00435</name>
</gene>
<feature type="chain" id="PRO_5033009299" description="DUF4139 domain-containing protein" evidence="1">
    <location>
        <begin position="20"/>
        <end position="513"/>
    </location>
</feature>
<dbReference type="RefSeq" id="WP_185799390.1">
    <property type="nucleotide sequence ID" value="NZ_JACJVJ010000001.1"/>
</dbReference>
<evidence type="ECO:0008006" key="4">
    <source>
        <dbReference type="Google" id="ProtNLM"/>
    </source>
</evidence>
<organism evidence="2 3">
    <name type="scientific">Parasphingopyxis marina</name>
    <dbReference type="NCBI Taxonomy" id="2761622"/>
    <lineage>
        <taxon>Bacteria</taxon>
        <taxon>Pseudomonadati</taxon>
        <taxon>Pseudomonadota</taxon>
        <taxon>Alphaproteobacteria</taxon>
        <taxon>Sphingomonadales</taxon>
        <taxon>Sphingomonadaceae</taxon>
        <taxon>Parasphingopyxis</taxon>
    </lineage>
</organism>
<accession>A0A842HU62</accession>
<name>A0A842HU62_9SPHN</name>
<keyword evidence="1" id="KW-0732">Signal</keyword>
<keyword evidence="3" id="KW-1185">Reference proteome</keyword>
<proteinExistence type="predicted"/>
<evidence type="ECO:0000313" key="3">
    <source>
        <dbReference type="Proteomes" id="UP000564378"/>
    </source>
</evidence>
<evidence type="ECO:0000313" key="2">
    <source>
        <dbReference type="EMBL" id="MBC2776073.1"/>
    </source>
</evidence>